<evidence type="ECO:0000256" key="1">
    <source>
        <dbReference type="ARBA" id="ARBA00004123"/>
    </source>
</evidence>
<dbReference type="GO" id="GO:0051301">
    <property type="term" value="P:cell division"/>
    <property type="evidence" value="ECO:0007669"/>
    <property type="project" value="UniProtKB-KW"/>
</dbReference>
<evidence type="ECO:0000256" key="5">
    <source>
        <dbReference type="ARBA" id="ARBA00022553"/>
    </source>
</evidence>
<dbReference type="InterPro" id="IPR040221">
    <property type="entry name" value="CDCA7/CDA7L"/>
</dbReference>
<evidence type="ECO:0000256" key="10">
    <source>
        <dbReference type="SAM" id="MobiDB-lite"/>
    </source>
</evidence>
<dbReference type="GO" id="GO:0005737">
    <property type="term" value="C:cytoplasm"/>
    <property type="evidence" value="ECO:0007669"/>
    <property type="project" value="UniProtKB-SubCell"/>
</dbReference>
<dbReference type="InterPro" id="IPR018866">
    <property type="entry name" value="Znf-4CXXC_R1"/>
</dbReference>
<proteinExistence type="predicted"/>
<keyword evidence="8" id="KW-0804">Transcription</keyword>
<dbReference type="PANTHER" id="PTHR31169:SF23">
    <property type="entry name" value="OS03G0572250 PROTEIN"/>
    <property type="match status" value="1"/>
</dbReference>
<feature type="non-terminal residue" evidence="12">
    <location>
        <position position="1"/>
    </location>
</feature>
<keyword evidence="12" id="KW-0131">Cell cycle</keyword>
<comment type="subcellular location">
    <subcellularLocation>
        <location evidence="2">Cytoplasm</location>
    </subcellularLocation>
    <subcellularLocation>
        <location evidence="1">Nucleus</location>
    </subcellularLocation>
</comment>
<organism evidence="12">
    <name type="scientific">Zea mays</name>
    <name type="common">Maize</name>
    <dbReference type="NCBI Taxonomy" id="4577"/>
    <lineage>
        <taxon>Eukaryota</taxon>
        <taxon>Viridiplantae</taxon>
        <taxon>Streptophyta</taxon>
        <taxon>Embryophyta</taxon>
        <taxon>Tracheophyta</taxon>
        <taxon>Spermatophyta</taxon>
        <taxon>Magnoliopsida</taxon>
        <taxon>Liliopsida</taxon>
        <taxon>Poales</taxon>
        <taxon>Poaceae</taxon>
        <taxon>PACMAD clade</taxon>
        <taxon>Panicoideae</taxon>
        <taxon>Andropogonodae</taxon>
        <taxon>Andropogoneae</taxon>
        <taxon>Tripsacinae</taxon>
        <taxon>Zea</taxon>
    </lineage>
</organism>
<keyword evidence="6" id="KW-0832">Ubl conjugation</keyword>
<evidence type="ECO:0000256" key="4">
    <source>
        <dbReference type="ARBA" id="ARBA00022499"/>
    </source>
</evidence>
<dbReference type="Proteomes" id="UP000251960">
    <property type="component" value="Chromosome 5"/>
</dbReference>
<keyword evidence="12" id="KW-0132">Cell division</keyword>
<comment type="caution">
    <text evidence="12">The sequence shown here is derived from an EMBL/GenBank/DDBJ whole genome shotgun (WGS) entry which is preliminary data.</text>
</comment>
<name>A0A3L6ESD6_MAIZE</name>
<keyword evidence="4" id="KW-1017">Isopeptide bond</keyword>
<dbReference type="GO" id="GO:0005634">
    <property type="term" value="C:nucleus"/>
    <property type="evidence" value="ECO:0007669"/>
    <property type="project" value="UniProtKB-SubCell"/>
</dbReference>
<gene>
    <name evidence="12" type="primary">CDCA7L_1</name>
    <name evidence="12" type="ORF">Zm00014a_009293</name>
</gene>
<reference evidence="12" key="1">
    <citation type="journal article" date="2018" name="Nat. Genet.">
        <title>Extensive intraspecific gene order and gene structural variations between Mo17 and other maize genomes.</title>
        <authorList>
            <person name="Sun S."/>
            <person name="Zhou Y."/>
            <person name="Chen J."/>
            <person name="Shi J."/>
            <person name="Zhao H."/>
            <person name="Zhao H."/>
            <person name="Song W."/>
            <person name="Zhang M."/>
            <person name="Cui Y."/>
            <person name="Dong X."/>
            <person name="Liu H."/>
            <person name="Ma X."/>
            <person name="Jiao Y."/>
            <person name="Wang B."/>
            <person name="Wei X."/>
            <person name="Stein J.C."/>
            <person name="Glaubitz J.C."/>
            <person name="Lu F."/>
            <person name="Yu G."/>
            <person name="Liang C."/>
            <person name="Fengler K."/>
            <person name="Li B."/>
            <person name="Rafalski A."/>
            <person name="Schnable P.S."/>
            <person name="Ware D.H."/>
            <person name="Buckler E.S."/>
            <person name="Lai J."/>
        </authorList>
    </citation>
    <scope>NUCLEOTIDE SEQUENCE [LARGE SCALE GENOMIC DNA]</scope>
    <source>
        <tissue evidence="12">Seedling</tissue>
    </source>
</reference>
<dbReference type="EMBL" id="NCVQ01000006">
    <property type="protein sequence ID" value="PWZ23760.1"/>
    <property type="molecule type" value="Genomic_DNA"/>
</dbReference>
<dbReference type="GO" id="GO:0006355">
    <property type="term" value="P:regulation of DNA-templated transcription"/>
    <property type="evidence" value="ECO:0007669"/>
    <property type="project" value="InterPro"/>
</dbReference>
<evidence type="ECO:0000256" key="8">
    <source>
        <dbReference type="ARBA" id="ARBA00023163"/>
    </source>
</evidence>
<dbReference type="ExpressionAtlas" id="A0A3L6ESD6">
    <property type="expression patterns" value="baseline and differential"/>
</dbReference>
<feature type="compositionally biased region" description="Basic and acidic residues" evidence="10">
    <location>
        <begin position="73"/>
        <end position="91"/>
    </location>
</feature>
<evidence type="ECO:0000256" key="7">
    <source>
        <dbReference type="ARBA" id="ARBA00023015"/>
    </source>
</evidence>
<keyword evidence="3" id="KW-0963">Cytoplasm</keyword>
<sequence length="149" mass="16131">KIIDTGCCRYGENVLEVKKNPNWICPVCRGICNCSICRTKKGWFPTGSAYSKDSSPAVKEKSLSAKSESSCISDHDGPDANERPEDGETSSKAKVKKATRLKVKNSSDGDKEDSRSESVVTSECQDGHQANTEAGCVTPSSKPVSRKRK</sequence>
<evidence type="ECO:0000256" key="2">
    <source>
        <dbReference type="ARBA" id="ARBA00004496"/>
    </source>
</evidence>
<feature type="domain" description="Zinc-finger" evidence="11">
    <location>
        <begin position="8"/>
        <end position="53"/>
    </location>
</feature>
<evidence type="ECO:0000313" key="12">
    <source>
        <dbReference type="EMBL" id="PWZ23760.1"/>
    </source>
</evidence>
<keyword evidence="7" id="KW-0805">Transcription regulation</keyword>
<evidence type="ECO:0000256" key="6">
    <source>
        <dbReference type="ARBA" id="ARBA00022843"/>
    </source>
</evidence>
<evidence type="ECO:0000256" key="9">
    <source>
        <dbReference type="ARBA" id="ARBA00023242"/>
    </source>
</evidence>
<feature type="compositionally biased region" description="Basic residues" evidence="10">
    <location>
        <begin position="93"/>
        <end position="103"/>
    </location>
</feature>
<evidence type="ECO:0000259" key="11">
    <source>
        <dbReference type="Pfam" id="PF10497"/>
    </source>
</evidence>
<feature type="compositionally biased region" description="Basic and acidic residues" evidence="10">
    <location>
        <begin position="105"/>
        <end position="116"/>
    </location>
</feature>
<dbReference type="Pfam" id="PF10497">
    <property type="entry name" value="zf-4CXXC_R1"/>
    <property type="match status" value="1"/>
</dbReference>
<accession>A0A3L6ESD6</accession>
<keyword evidence="9" id="KW-0539">Nucleus</keyword>
<dbReference type="PANTHER" id="PTHR31169">
    <property type="entry name" value="OS05G0300700 PROTEIN"/>
    <property type="match status" value="1"/>
</dbReference>
<feature type="compositionally biased region" description="Polar residues" evidence="10">
    <location>
        <begin position="117"/>
        <end position="143"/>
    </location>
</feature>
<keyword evidence="5" id="KW-0597">Phosphoprotein</keyword>
<evidence type="ECO:0000256" key="3">
    <source>
        <dbReference type="ARBA" id="ARBA00022490"/>
    </source>
</evidence>
<feature type="region of interest" description="Disordered" evidence="10">
    <location>
        <begin position="45"/>
        <end position="149"/>
    </location>
</feature>
<dbReference type="AlphaFoldDB" id="A0A3L6ESD6"/>
<protein>
    <submittedName>
        <fullName evidence="12">Cell division cycle-associated 7-like protein</fullName>
    </submittedName>
</protein>